<evidence type="ECO:0000256" key="7">
    <source>
        <dbReference type="SAM" id="Phobius"/>
    </source>
</evidence>
<dbReference type="WBParaSite" id="EVEC_0000327301-mRNA-1">
    <property type="protein sequence ID" value="EVEC_0000327301-mRNA-1"/>
    <property type="gene ID" value="EVEC_0000327301"/>
</dbReference>
<dbReference type="InterPro" id="IPR051697">
    <property type="entry name" value="Patched_domain-protein"/>
</dbReference>
<evidence type="ECO:0000256" key="3">
    <source>
        <dbReference type="ARBA" id="ARBA00022692"/>
    </source>
</evidence>
<evidence type="ECO:0000313" key="10">
    <source>
        <dbReference type="Proteomes" id="UP000274131"/>
    </source>
</evidence>
<keyword evidence="6" id="KW-0325">Glycoprotein</keyword>
<keyword evidence="10" id="KW-1185">Reference proteome</keyword>
<feature type="transmembrane region" description="Helical" evidence="7">
    <location>
        <begin position="699"/>
        <end position="718"/>
    </location>
</feature>
<feature type="transmembrane region" description="Helical" evidence="7">
    <location>
        <begin position="260"/>
        <end position="279"/>
    </location>
</feature>
<dbReference type="PANTHER" id="PTHR10796">
    <property type="entry name" value="PATCHED-RELATED"/>
    <property type="match status" value="1"/>
</dbReference>
<feature type="transmembrane region" description="Helical" evidence="7">
    <location>
        <begin position="471"/>
        <end position="492"/>
    </location>
</feature>
<keyword evidence="5 7" id="KW-0472">Membrane</keyword>
<dbReference type="PANTHER" id="PTHR10796:SF105">
    <property type="entry name" value="SSD DOMAIN-CONTAINING PROTEIN"/>
    <property type="match status" value="1"/>
</dbReference>
<dbReference type="Proteomes" id="UP000274131">
    <property type="component" value="Unassembled WGS sequence"/>
</dbReference>
<dbReference type="GO" id="GO:0005886">
    <property type="term" value="C:plasma membrane"/>
    <property type="evidence" value="ECO:0007669"/>
    <property type="project" value="TreeGrafter"/>
</dbReference>
<protein>
    <submittedName>
        <fullName evidence="11">SSD domain-containing protein</fullName>
    </submittedName>
</protein>
<feature type="transmembrane region" description="Helical" evidence="7">
    <location>
        <begin position="770"/>
        <end position="791"/>
    </location>
</feature>
<dbReference type="InterPro" id="IPR003392">
    <property type="entry name" value="PTHD_SSD"/>
</dbReference>
<evidence type="ECO:0000313" key="9">
    <source>
        <dbReference type="EMBL" id="VDD87838.1"/>
    </source>
</evidence>
<dbReference type="OrthoDB" id="6510177at2759"/>
<feature type="transmembrane region" description="Helical" evidence="7">
    <location>
        <begin position="41"/>
        <end position="62"/>
    </location>
</feature>
<comment type="subcellular location">
    <subcellularLocation>
        <location evidence="1">Membrane</location>
        <topology evidence="1">Multi-pass membrane protein</topology>
    </subcellularLocation>
</comment>
<dbReference type="GO" id="GO:0030659">
    <property type="term" value="C:cytoplasmic vesicle membrane"/>
    <property type="evidence" value="ECO:0007669"/>
    <property type="project" value="TreeGrafter"/>
</dbReference>
<feature type="transmembrane region" description="Helical" evidence="7">
    <location>
        <begin position="357"/>
        <end position="380"/>
    </location>
</feature>
<evidence type="ECO:0000256" key="2">
    <source>
        <dbReference type="ARBA" id="ARBA00005585"/>
    </source>
</evidence>
<proteinExistence type="inferred from homology"/>
<feature type="transmembrane region" description="Helical" evidence="7">
    <location>
        <begin position="7"/>
        <end position="29"/>
    </location>
</feature>
<evidence type="ECO:0000256" key="4">
    <source>
        <dbReference type="ARBA" id="ARBA00022989"/>
    </source>
</evidence>
<gene>
    <name evidence="9" type="ORF">EVEC_LOCUS2981</name>
</gene>
<dbReference type="Pfam" id="PF02460">
    <property type="entry name" value="Patched"/>
    <property type="match status" value="1"/>
</dbReference>
<dbReference type="PROSITE" id="PS50156">
    <property type="entry name" value="SSD"/>
    <property type="match status" value="1"/>
</dbReference>
<feature type="transmembrane region" description="Helical" evidence="7">
    <location>
        <begin position="299"/>
        <end position="318"/>
    </location>
</feature>
<dbReference type="GO" id="GO:0018996">
    <property type="term" value="P:molting cycle, collagen and cuticulin-based cuticle"/>
    <property type="evidence" value="ECO:0007669"/>
    <property type="project" value="TreeGrafter"/>
</dbReference>
<feature type="domain" description="SSD" evidence="8">
    <location>
        <begin position="263"/>
        <end position="417"/>
    </location>
</feature>
<dbReference type="GO" id="GO:0006897">
    <property type="term" value="P:endocytosis"/>
    <property type="evidence" value="ECO:0007669"/>
    <property type="project" value="TreeGrafter"/>
</dbReference>
<accession>A0A158Q9V8</accession>
<name>A0A158Q9V8_ENTVE</name>
<feature type="transmembrane region" description="Helical" evidence="7">
    <location>
        <begin position="386"/>
        <end position="406"/>
    </location>
</feature>
<feature type="transmembrane region" description="Helical" evidence="7">
    <location>
        <begin position="803"/>
        <end position="826"/>
    </location>
</feature>
<feature type="transmembrane region" description="Helical" evidence="7">
    <location>
        <begin position="676"/>
        <end position="694"/>
    </location>
</feature>
<keyword evidence="4 7" id="KW-1133">Transmembrane helix</keyword>
<evidence type="ECO:0000256" key="1">
    <source>
        <dbReference type="ARBA" id="ARBA00004141"/>
    </source>
</evidence>
<dbReference type="SUPFAM" id="SSF82866">
    <property type="entry name" value="Multidrug efflux transporter AcrB transmembrane domain"/>
    <property type="match status" value="2"/>
</dbReference>
<sequence length="839" mass="95311">MKTLLRWTMAMGLVNPFGVLQDILAALFYKYGLYVSSNPRPFILIPVLITFSLSFGVLAVHVQDDLRFLYSPSESQSRFEYAIHQEFSGDSVNTTYVAVAVEPNDNINNLLRKEIADEILRLNNYVLNNLTITLNGLEYNFGKDICNRIALCPLSNAVVQFFFDAFWNKQLRNDPRVRLEYPLLHFFDNKFYLPLHLYGVRVDRKNGIESIEMINLHYPIPSTDYQLSIIKKLPLFNCFRLIKTSMFSLSMLKTEMKKNAMYTVPFLSLTVMLLVTFTVSSCMTGDWITSKPLEALMGILSSSFAIISAGGLLFLLGIPFNKLRGVMTLAIGVDDTYVIIGAWQDTKRTLPSSKRMALSLAEAGSAITVTSLTSVLSFGIGSFSTTPAISIFCKFIAVAVMFDWVYQITFFSGVMALGGRREAAGYHCALVWKKMPQKDVEEARKATCISPTNHIFADYVAPFLCCKTTRICMLIIYGLYIFGAFYGCSLLSPNLTPSKLLVDDSPLTHYLKLAEERIWSEGVIGRVYINNAPDFTEHPEQLEVMLQMVEDLESTPFSIGRNSTQIWLRDFLNYRQFFDNSDETFYDTLQQFLKISFNSHWNSYIKWESSEKDPSKQYVKRFFFTTAFKIKNWNVRTELLLRWRNITNKYPQFKALVFDENNFYSDQMLELQSTTLSSLGTAIIAMIMVCILFIGDSQIVFWVVFTMITMDIGIAGYLSLWGADLDPTTVVNILMSIALCIDFATHVGYRIYRSECKDPDERISDALGAIGWPVVQGGLSTFLAIVVMVLVPSHVVRMFARTSMLVVGTGLFHGIFVLPVILRTFASKPIDKFHMQYVD</sequence>
<dbReference type="EMBL" id="UXUI01007484">
    <property type="protein sequence ID" value="VDD87838.1"/>
    <property type="molecule type" value="Genomic_DNA"/>
</dbReference>
<evidence type="ECO:0000256" key="6">
    <source>
        <dbReference type="ARBA" id="ARBA00023180"/>
    </source>
</evidence>
<reference evidence="11" key="1">
    <citation type="submission" date="2016-04" db="UniProtKB">
        <authorList>
            <consortium name="WormBaseParasite"/>
        </authorList>
    </citation>
    <scope>IDENTIFICATION</scope>
</reference>
<dbReference type="Gene3D" id="1.20.1640.10">
    <property type="entry name" value="Multidrug efflux transporter AcrB transmembrane domain"/>
    <property type="match status" value="2"/>
</dbReference>
<organism evidence="11">
    <name type="scientific">Enterobius vermicularis</name>
    <name type="common">Human pinworm</name>
    <dbReference type="NCBI Taxonomy" id="51028"/>
    <lineage>
        <taxon>Eukaryota</taxon>
        <taxon>Metazoa</taxon>
        <taxon>Ecdysozoa</taxon>
        <taxon>Nematoda</taxon>
        <taxon>Chromadorea</taxon>
        <taxon>Rhabditida</taxon>
        <taxon>Spirurina</taxon>
        <taxon>Oxyuridomorpha</taxon>
        <taxon>Oxyuroidea</taxon>
        <taxon>Oxyuridae</taxon>
        <taxon>Enterobius</taxon>
    </lineage>
</organism>
<dbReference type="AlphaFoldDB" id="A0A158Q9V8"/>
<dbReference type="InterPro" id="IPR000731">
    <property type="entry name" value="SSD"/>
</dbReference>
<keyword evidence="3 7" id="KW-0812">Transmembrane</keyword>
<comment type="similarity">
    <text evidence="2">Belongs to the patched family.</text>
</comment>
<reference evidence="9 10" key="2">
    <citation type="submission" date="2018-10" db="EMBL/GenBank/DDBJ databases">
        <authorList>
            <consortium name="Pathogen Informatics"/>
        </authorList>
    </citation>
    <scope>NUCLEOTIDE SEQUENCE [LARGE SCALE GENOMIC DNA]</scope>
</reference>
<evidence type="ECO:0000313" key="11">
    <source>
        <dbReference type="WBParaSite" id="EVEC_0000327301-mRNA-1"/>
    </source>
</evidence>
<evidence type="ECO:0000259" key="8">
    <source>
        <dbReference type="PROSITE" id="PS50156"/>
    </source>
</evidence>
<evidence type="ECO:0000256" key="5">
    <source>
        <dbReference type="ARBA" id="ARBA00023136"/>
    </source>
</evidence>